<dbReference type="Proteomes" id="UP000245771">
    <property type="component" value="Unassembled WGS sequence"/>
</dbReference>
<gene>
    <name evidence="3" type="ORF">FA14DRAFT_174365</name>
</gene>
<protein>
    <recommendedName>
        <fullName evidence="2">CHRD domain-containing protein</fullName>
    </recommendedName>
</protein>
<sequence length="374" mass="40613">MKISFTLLALALASYALAAPPMEARTWNDKHSQKKPAGKHVKEPKYFTSAFSTRAVNTTIINNNQEPVPGQPGAFGHFAFRINSDQEIICWDIRTVGVTGEYQSPAFTATHIHQADVGRAGPPRIAFTNPKYERNDITGAEIRTSKGCLQGPFATNVTANGQDTGSASGFKLKNIEENPAGFFADTHTQAFSAGAIRGQLLRSELEVKKPRSFTSTLRTHATPDQIITNAGTKTAGLEGASGKYEFRINTNEDVICYDITLKGFPKDEVYFSPAKTSTHTHAAPFGSAGPPRLAYKNPERKSYLWGKIKSKTRHSSACIKGPFTTGLLGTDGKDTGSSSGFTLKQLEDNPTAFFSDVHTESRQAGAVRGQMFRV</sequence>
<feature type="domain" description="CHRD" evidence="2">
    <location>
        <begin position="55"/>
        <end position="202"/>
    </location>
</feature>
<reference evidence="3 4" key="1">
    <citation type="journal article" date="2018" name="Mol. Biol. Evol.">
        <title>Broad Genomic Sampling Reveals a Smut Pathogenic Ancestry of the Fungal Clade Ustilaginomycotina.</title>
        <authorList>
            <person name="Kijpornyongpan T."/>
            <person name="Mondo S.J."/>
            <person name="Barry K."/>
            <person name="Sandor L."/>
            <person name="Lee J."/>
            <person name="Lipzen A."/>
            <person name="Pangilinan J."/>
            <person name="LaButti K."/>
            <person name="Hainaut M."/>
            <person name="Henrissat B."/>
            <person name="Grigoriev I.V."/>
            <person name="Spatafora J.W."/>
            <person name="Aime M.C."/>
        </authorList>
    </citation>
    <scope>NUCLEOTIDE SEQUENCE [LARGE SCALE GENOMIC DNA]</scope>
    <source>
        <strain evidence="3 4">MCA 3882</strain>
    </source>
</reference>
<evidence type="ECO:0000313" key="3">
    <source>
        <dbReference type="EMBL" id="PWN32669.1"/>
    </source>
</evidence>
<dbReference type="Pfam" id="PF07452">
    <property type="entry name" value="CHRD"/>
    <property type="match status" value="2"/>
</dbReference>
<feature type="signal peptide" evidence="1">
    <location>
        <begin position="1"/>
        <end position="18"/>
    </location>
</feature>
<proteinExistence type="predicted"/>
<accession>A0A316V522</accession>
<dbReference type="InParanoid" id="A0A316V522"/>
<name>A0A316V522_9BASI</name>
<dbReference type="OrthoDB" id="3554264at2759"/>
<feature type="domain" description="CHRD" evidence="2">
    <location>
        <begin position="215"/>
        <end position="373"/>
    </location>
</feature>
<keyword evidence="1" id="KW-0732">Signal</keyword>
<dbReference type="SMART" id="SM00754">
    <property type="entry name" value="CHRD"/>
    <property type="match status" value="2"/>
</dbReference>
<dbReference type="EMBL" id="KZ819605">
    <property type="protein sequence ID" value="PWN32669.1"/>
    <property type="molecule type" value="Genomic_DNA"/>
</dbReference>
<organism evidence="3 4">
    <name type="scientific">Meira miltonrushii</name>
    <dbReference type="NCBI Taxonomy" id="1280837"/>
    <lineage>
        <taxon>Eukaryota</taxon>
        <taxon>Fungi</taxon>
        <taxon>Dikarya</taxon>
        <taxon>Basidiomycota</taxon>
        <taxon>Ustilaginomycotina</taxon>
        <taxon>Exobasidiomycetes</taxon>
        <taxon>Exobasidiales</taxon>
        <taxon>Brachybasidiaceae</taxon>
        <taxon>Meira</taxon>
    </lineage>
</organism>
<dbReference type="RefSeq" id="XP_025352971.1">
    <property type="nucleotide sequence ID" value="XM_025500535.1"/>
</dbReference>
<dbReference type="GeneID" id="37022316"/>
<feature type="chain" id="PRO_5016278112" description="CHRD domain-containing protein" evidence="1">
    <location>
        <begin position="19"/>
        <end position="374"/>
    </location>
</feature>
<keyword evidence="4" id="KW-1185">Reference proteome</keyword>
<dbReference type="InterPro" id="IPR010895">
    <property type="entry name" value="CHRD"/>
</dbReference>
<evidence type="ECO:0000256" key="1">
    <source>
        <dbReference type="SAM" id="SignalP"/>
    </source>
</evidence>
<evidence type="ECO:0000259" key="2">
    <source>
        <dbReference type="SMART" id="SM00754"/>
    </source>
</evidence>
<dbReference type="AlphaFoldDB" id="A0A316V522"/>
<evidence type="ECO:0000313" key="4">
    <source>
        <dbReference type="Proteomes" id="UP000245771"/>
    </source>
</evidence>